<evidence type="ECO:0000259" key="1">
    <source>
        <dbReference type="SMART" id="SM00849"/>
    </source>
</evidence>
<comment type="caution">
    <text evidence="2">The sequence shown here is derived from an EMBL/GenBank/DDBJ whole genome shotgun (WGS) entry which is preliminary data.</text>
</comment>
<dbReference type="InterPro" id="IPR050855">
    <property type="entry name" value="NDM-1-like"/>
</dbReference>
<proteinExistence type="predicted"/>
<accession>A0A0U1PZJ8</accession>
<dbReference type="SMART" id="SM00849">
    <property type="entry name" value="Lactamase_B"/>
    <property type="match status" value="1"/>
</dbReference>
<dbReference type="Pfam" id="PF00753">
    <property type="entry name" value="Lactamase_B"/>
    <property type="match status" value="1"/>
</dbReference>
<dbReference type="InterPro" id="IPR036866">
    <property type="entry name" value="RibonucZ/Hydroxyglut_hydro"/>
</dbReference>
<dbReference type="STRING" id="1610491.AAV94_07125"/>
<dbReference type="AlphaFoldDB" id="A0A0U1PZJ8"/>
<reference evidence="2 3" key="1">
    <citation type="submission" date="2015-05" db="EMBL/GenBank/DDBJ databases">
        <title>Draft genome sequence of Lampropedia sp. CT6, isolated from the microbial mat of a hot water spring, located at Manikaran, India.</title>
        <authorList>
            <person name="Tripathi C."/>
            <person name="Rani P."/>
            <person name="Mahato N.K."/>
            <person name="Lal R."/>
        </authorList>
    </citation>
    <scope>NUCLEOTIDE SEQUENCE [LARGE SCALE GENOMIC DNA]</scope>
    <source>
        <strain evidence="2 3">CT6</strain>
    </source>
</reference>
<dbReference type="SUPFAM" id="SSF56281">
    <property type="entry name" value="Metallo-hydrolase/oxidoreductase"/>
    <property type="match status" value="1"/>
</dbReference>
<dbReference type="Proteomes" id="UP000050580">
    <property type="component" value="Unassembled WGS sequence"/>
</dbReference>
<dbReference type="PATRIC" id="fig|1610491.3.peg.1511"/>
<organism evidence="2 3">
    <name type="scientific">Lampropedia cohaerens</name>
    <dbReference type="NCBI Taxonomy" id="1610491"/>
    <lineage>
        <taxon>Bacteria</taxon>
        <taxon>Pseudomonadati</taxon>
        <taxon>Pseudomonadota</taxon>
        <taxon>Betaproteobacteria</taxon>
        <taxon>Burkholderiales</taxon>
        <taxon>Comamonadaceae</taxon>
        <taxon>Lampropedia</taxon>
    </lineage>
</organism>
<name>A0A0U1PZJ8_9BURK</name>
<dbReference type="OrthoDB" id="2971563at2"/>
<gene>
    <name evidence="2" type="ORF">AAV94_07125</name>
</gene>
<dbReference type="CDD" id="cd06262">
    <property type="entry name" value="metallo-hydrolase-like_MBL-fold"/>
    <property type="match status" value="1"/>
</dbReference>
<dbReference type="RefSeq" id="WP_046741646.1">
    <property type="nucleotide sequence ID" value="NZ_LBNQ01000023.1"/>
</dbReference>
<dbReference type="InterPro" id="IPR001279">
    <property type="entry name" value="Metallo-B-lactamas"/>
</dbReference>
<dbReference type="EMBL" id="LBNQ01000023">
    <property type="protein sequence ID" value="KKW67943.1"/>
    <property type="molecule type" value="Genomic_DNA"/>
</dbReference>
<evidence type="ECO:0000313" key="3">
    <source>
        <dbReference type="Proteomes" id="UP000050580"/>
    </source>
</evidence>
<dbReference type="PANTHER" id="PTHR42951">
    <property type="entry name" value="METALLO-BETA-LACTAMASE DOMAIN-CONTAINING"/>
    <property type="match status" value="1"/>
</dbReference>
<feature type="domain" description="Metallo-beta-lactamase" evidence="1">
    <location>
        <begin position="24"/>
        <end position="211"/>
    </location>
</feature>
<keyword evidence="3" id="KW-1185">Reference proteome</keyword>
<evidence type="ECO:0000313" key="2">
    <source>
        <dbReference type="EMBL" id="KKW67943.1"/>
    </source>
</evidence>
<sequence length="316" mass="34712">MRRTATRACTVPEDITVFERGWLSANCVLLTGPHGATLVDTGYASDANATQAWLTRALQAQGHTLRRILNTHLHSDHCGGNALLQAHMADLETLVPADNYTAARAWDEEALSFRRTGQHCPRFVADGALQAGDRLTLGSGSWQVLAAPGHDNAMLMLFEPTRRILISADALWPNGIGVIFPEIEGVAGFAPMAQTLSLIEQLQPRLVIPGHGSPFTDVPAALAAARRRLEHFARHPQRHAHFAAKVLVKFRLIEWRRIQRSALHDWAQQIPYLRRLHVLEAADAAGPFHTWLDGIIDALVRAGAATTDSDGWVLDQ</sequence>
<protein>
    <recommendedName>
        <fullName evidence="1">Metallo-beta-lactamase domain-containing protein</fullName>
    </recommendedName>
</protein>
<dbReference type="Gene3D" id="3.60.15.10">
    <property type="entry name" value="Ribonuclease Z/Hydroxyacylglutathione hydrolase-like"/>
    <property type="match status" value="1"/>
</dbReference>
<dbReference type="PANTHER" id="PTHR42951:SF17">
    <property type="entry name" value="METALLO-BETA-LACTAMASE DOMAIN-CONTAINING PROTEIN"/>
    <property type="match status" value="1"/>
</dbReference>